<dbReference type="Gramene" id="A09p01150.2_BraZ1">
    <property type="protein sequence ID" value="A09p01150.2_BraZ1.CDS"/>
    <property type="gene ID" value="A09g01150.2_BraZ1"/>
</dbReference>
<protein>
    <submittedName>
        <fullName evidence="1">Uncharacterized protein</fullName>
    </submittedName>
</protein>
<evidence type="ECO:0000313" key="2">
    <source>
        <dbReference type="Proteomes" id="UP000694005"/>
    </source>
</evidence>
<dbReference type="PROSITE" id="PS51257">
    <property type="entry name" value="PROKAR_LIPOPROTEIN"/>
    <property type="match status" value="1"/>
</dbReference>
<gene>
    <name evidence="1" type="ORF">BRAPAZ1V2_A09P01150.2</name>
</gene>
<name>A0A8D9FW05_BRACM</name>
<organism evidence="1 2">
    <name type="scientific">Brassica campestris</name>
    <name type="common">Field mustard</name>
    <dbReference type="NCBI Taxonomy" id="3711"/>
    <lineage>
        <taxon>Eukaryota</taxon>
        <taxon>Viridiplantae</taxon>
        <taxon>Streptophyta</taxon>
        <taxon>Embryophyta</taxon>
        <taxon>Tracheophyta</taxon>
        <taxon>Spermatophyta</taxon>
        <taxon>Magnoliopsida</taxon>
        <taxon>eudicotyledons</taxon>
        <taxon>Gunneridae</taxon>
        <taxon>Pentapetalae</taxon>
        <taxon>rosids</taxon>
        <taxon>malvids</taxon>
        <taxon>Brassicales</taxon>
        <taxon>Brassicaceae</taxon>
        <taxon>Brassiceae</taxon>
        <taxon>Brassica</taxon>
    </lineage>
</organism>
<proteinExistence type="predicted"/>
<evidence type="ECO:0000313" key="1">
    <source>
        <dbReference type="EMBL" id="CAG7859648.1"/>
    </source>
</evidence>
<dbReference type="Proteomes" id="UP000694005">
    <property type="component" value="Chromosome A09"/>
</dbReference>
<sequence>MRACRRRGFSSCREILGSPLCASFGCPIRYIFGFGLGFYRRKRSVYGGFQTAATSLSLDSWVYSGRRKLR</sequence>
<dbReference type="EMBL" id="LS974625">
    <property type="protein sequence ID" value="CAG7859648.1"/>
    <property type="molecule type" value="Genomic_DNA"/>
</dbReference>
<accession>A0A8D9FW05</accession>
<dbReference type="AlphaFoldDB" id="A0A8D9FW05"/>
<reference evidence="1 2" key="1">
    <citation type="submission" date="2021-07" db="EMBL/GenBank/DDBJ databases">
        <authorList>
            <consortium name="Genoscope - CEA"/>
            <person name="William W."/>
        </authorList>
    </citation>
    <scope>NUCLEOTIDE SEQUENCE [LARGE SCALE GENOMIC DNA]</scope>
</reference>